<evidence type="ECO:0000256" key="1">
    <source>
        <dbReference type="SAM" id="MobiDB-lite"/>
    </source>
</evidence>
<sequence length="297" mass="32149">MRARLLPPRAAWFALAASLAVHSLLLGGDRERRDAPRPPRAVTLALPIAPATPRPAPQAEAAPPAPPSRSRPPQDKPAAPAAETPAAAAAEAPPLRLAGPASWPYRLRQDGQDGDALLDWQPQPDGRYTLRLTRRIGERALPALESLGRTGGGGLAPERFALQRGGRDRQAINFDSEGRRVSFSASPAQLPLPDGAQDRLSWWLQLAALVQAAPAPGGRWRLWVAGVRGELREWVFKAVDGDPVDAGALHLRRQSLGEHDPGIDVWLDTSRGYWPVRLRYGDPETKGYEITLADVNS</sequence>
<feature type="compositionally biased region" description="Low complexity" evidence="1">
    <location>
        <begin position="77"/>
        <end position="101"/>
    </location>
</feature>
<accession>A0ABS8XXT7</accession>
<feature type="region of interest" description="Disordered" evidence="1">
    <location>
        <begin position="46"/>
        <end position="124"/>
    </location>
</feature>
<comment type="caution">
    <text evidence="2">The sequence shown here is derived from an EMBL/GenBank/DDBJ whole genome shotgun (WGS) entry which is preliminary data.</text>
</comment>
<dbReference type="Proteomes" id="UP001200741">
    <property type="component" value="Unassembled WGS sequence"/>
</dbReference>
<reference evidence="2 3" key="1">
    <citation type="submission" date="2021-12" db="EMBL/GenBank/DDBJ databases">
        <title>Genome seq of P8.</title>
        <authorList>
            <person name="Seo T."/>
        </authorList>
    </citation>
    <scope>NUCLEOTIDE SEQUENCE [LARGE SCALE GENOMIC DNA]</scope>
    <source>
        <strain evidence="2 3">P8</strain>
    </source>
</reference>
<gene>
    <name evidence="2" type="ORF">LXT13_24055</name>
</gene>
<evidence type="ECO:0000313" key="3">
    <source>
        <dbReference type="Proteomes" id="UP001200741"/>
    </source>
</evidence>
<protein>
    <submittedName>
        <fullName evidence="2">DUF3108 domain-containing protein</fullName>
    </submittedName>
</protein>
<dbReference type="EMBL" id="JAJTWU010000010">
    <property type="protein sequence ID" value="MCE4557469.1"/>
    <property type="molecule type" value="Genomic_DNA"/>
</dbReference>
<proteinExistence type="predicted"/>
<keyword evidence="3" id="KW-1185">Reference proteome</keyword>
<dbReference type="RefSeq" id="WP_233374849.1">
    <property type="nucleotide sequence ID" value="NZ_JAJTWU010000010.1"/>
</dbReference>
<name>A0ABS8XXT7_9BURK</name>
<organism evidence="2 3">
    <name type="scientific">Pelomonas cellulosilytica</name>
    <dbReference type="NCBI Taxonomy" id="2906762"/>
    <lineage>
        <taxon>Bacteria</taxon>
        <taxon>Pseudomonadati</taxon>
        <taxon>Pseudomonadota</taxon>
        <taxon>Betaproteobacteria</taxon>
        <taxon>Burkholderiales</taxon>
        <taxon>Sphaerotilaceae</taxon>
        <taxon>Roseateles</taxon>
    </lineage>
</organism>
<evidence type="ECO:0000313" key="2">
    <source>
        <dbReference type="EMBL" id="MCE4557469.1"/>
    </source>
</evidence>